<gene>
    <name evidence="2" type="ORF">QCA50_007935</name>
</gene>
<protein>
    <submittedName>
        <fullName evidence="2">Uncharacterized protein</fullName>
    </submittedName>
</protein>
<comment type="caution">
    <text evidence="2">The sequence shown here is derived from an EMBL/GenBank/DDBJ whole genome shotgun (WGS) entry which is preliminary data.</text>
</comment>
<keyword evidence="3" id="KW-1185">Reference proteome</keyword>
<proteinExistence type="predicted"/>
<reference evidence="2 3" key="1">
    <citation type="submission" date="2022-09" db="EMBL/GenBank/DDBJ databases">
        <authorList>
            <person name="Palmer J.M."/>
        </authorList>
    </citation>
    <scope>NUCLEOTIDE SEQUENCE [LARGE SCALE GENOMIC DNA]</scope>
    <source>
        <strain evidence="2 3">DSM 7382</strain>
    </source>
</reference>
<dbReference type="Proteomes" id="UP001385951">
    <property type="component" value="Unassembled WGS sequence"/>
</dbReference>
<name>A0AAW0GHM7_9APHY</name>
<evidence type="ECO:0000256" key="1">
    <source>
        <dbReference type="SAM" id="MobiDB-lite"/>
    </source>
</evidence>
<organism evidence="2 3">
    <name type="scientific">Cerrena zonata</name>
    <dbReference type="NCBI Taxonomy" id="2478898"/>
    <lineage>
        <taxon>Eukaryota</taxon>
        <taxon>Fungi</taxon>
        <taxon>Dikarya</taxon>
        <taxon>Basidiomycota</taxon>
        <taxon>Agaricomycotina</taxon>
        <taxon>Agaricomycetes</taxon>
        <taxon>Polyporales</taxon>
        <taxon>Cerrenaceae</taxon>
        <taxon>Cerrena</taxon>
    </lineage>
</organism>
<feature type="compositionally biased region" description="Polar residues" evidence="1">
    <location>
        <begin position="1"/>
        <end position="18"/>
    </location>
</feature>
<dbReference type="EMBL" id="JASBNA010000009">
    <property type="protein sequence ID" value="KAK7689244.1"/>
    <property type="molecule type" value="Genomic_DNA"/>
</dbReference>
<evidence type="ECO:0000313" key="2">
    <source>
        <dbReference type="EMBL" id="KAK7689244.1"/>
    </source>
</evidence>
<sequence>MMRKPSTASRPSERASSLSRRDTIRPSSKQRGVKKNNESEKFKVRHAKILRMEQEQMLEDDIAVKIIQGLHFSSIMPFDNVQTEFHDLDGLTWARPLPQPRRPYGLPTRSSALHATFSTQHKGPPRGSFTHSDLADIALRLSKELKFPNISLSNQTLAEAAFACMPNCTPC</sequence>
<dbReference type="AlphaFoldDB" id="A0AAW0GHM7"/>
<evidence type="ECO:0000313" key="3">
    <source>
        <dbReference type="Proteomes" id="UP001385951"/>
    </source>
</evidence>
<feature type="region of interest" description="Disordered" evidence="1">
    <location>
        <begin position="1"/>
        <end position="40"/>
    </location>
</feature>
<accession>A0AAW0GHM7</accession>